<dbReference type="PANTHER" id="PTHR46612:SF1">
    <property type="entry name" value="XYLOSIDE XYLOSYLTRANSFERASE 1"/>
    <property type="match status" value="1"/>
</dbReference>
<dbReference type="Gene3D" id="3.90.550.10">
    <property type="entry name" value="Spore Coat Polysaccharide Biosynthesis Protein SpsA, Chain A"/>
    <property type="match status" value="1"/>
</dbReference>
<dbReference type="InterPro" id="IPR042465">
    <property type="entry name" value="XXLT1"/>
</dbReference>
<dbReference type="GO" id="GO:0005789">
    <property type="term" value="C:endoplasmic reticulum membrane"/>
    <property type="evidence" value="ECO:0007669"/>
    <property type="project" value="TreeGrafter"/>
</dbReference>
<protein>
    <submittedName>
        <fullName evidence="2">Xyloside xylosyltransferase 1</fullName>
    </submittedName>
</protein>
<evidence type="ECO:0000313" key="1">
    <source>
        <dbReference type="Proteomes" id="UP000192223"/>
    </source>
</evidence>
<reference evidence="2" key="1">
    <citation type="submission" date="2025-08" db="UniProtKB">
        <authorList>
            <consortium name="RefSeq"/>
        </authorList>
    </citation>
    <scope>IDENTIFICATION</scope>
    <source>
        <tissue evidence="2">Entire body</tissue>
    </source>
</reference>
<dbReference type="RefSeq" id="XP_018322290.1">
    <property type="nucleotide sequence ID" value="XM_018466788.1"/>
</dbReference>
<gene>
    <name evidence="2" type="primary">LOC108735005</name>
</gene>
<dbReference type="GO" id="GO:0016266">
    <property type="term" value="P:protein O-linked glycosylation via N-acetyl-galactosamine"/>
    <property type="evidence" value="ECO:0007669"/>
    <property type="project" value="TreeGrafter"/>
</dbReference>
<accession>A0A1W4WQI1</accession>
<dbReference type="AlphaFoldDB" id="A0A1W4WQI1"/>
<dbReference type="OrthoDB" id="411524at2759"/>
<dbReference type="InterPro" id="IPR029044">
    <property type="entry name" value="Nucleotide-diphossugar_trans"/>
</dbReference>
<dbReference type="InParanoid" id="A0A1W4WQI1"/>
<dbReference type="GeneID" id="108735005"/>
<evidence type="ECO:0000313" key="2">
    <source>
        <dbReference type="RefSeq" id="XP_018322290.1"/>
    </source>
</evidence>
<keyword evidence="1" id="KW-1185">Reference proteome</keyword>
<dbReference type="FunCoup" id="A0A1W4WQI1">
    <property type="interactions" value="508"/>
</dbReference>
<dbReference type="KEGG" id="apln:108735005"/>
<organism evidence="1 2">
    <name type="scientific">Agrilus planipennis</name>
    <name type="common">Emerald ash borer</name>
    <name type="synonym">Agrilus marcopoli</name>
    <dbReference type="NCBI Taxonomy" id="224129"/>
    <lineage>
        <taxon>Eukaryota</taxon>
        <taxon>Metazoa</taxon>
        <taxon>Ecdysozoa</taxon>
        <taxon>Arthropoda</taxon>
        <taxon>Hexapoda</taxon>
        <taxon>Insecta</taxon>
        <taxon>Pterygota</taxon>
        <taxon>Neoptera</taxon>
        <taxon>Endopterygota</taxon>
        <taxon>Coleoptera</taxon>
        <taxon>Polyphaga</taxon>
        <taxon>Elateriformia</taxon>
        <taxon>Buprestoidea</taxon>
        <taxon>Buprestidae</taxon>
        <taxon>Agrilinae</taxon>
        <taxon>Agrilus</taxon>
    </lineage>
</organism>
<dbReference type="SUPFAM" id="SSF53448">
    <property type="entry name" value="Nucleotide-diphospho-sugar transferases"/>
    <property type="match status" value="1"/>
</dbReference>
<dbReference type="Proteomes" id="UP000192223">
    <property type="component" value="Unplaced"/>
</dbReference>
<proteinExistence type="predicted"/>
<dbReference type="PANTHER" id="PTHR46612">
    <property type="entry name" value="XYLOSIDE XYLOSYLTRANSFERASE 1"/>
    <property type="match status" value="1"/>
</dbReference>
<sequence length="357" mass="41569">MLKTKFSFKVLLLAAILIFTVYVFLYDKTSAQVLNKLNDVPKNAERTSTTLFKRDPEYNLWLVFTRTTKHSTLTYKFEHLITNLLNISKVPLNVHIVVDNNSKSIAEEIILEKCRQANRTIRYDFYNITTTAALIDDIVQVMSPHFSSKPGTYYSGALFYLSLGLYRFAPINETTAIMLDCDLYFKDDINLLFHQFQSFNSSVLFGLAPELSPVYRHILTKYRMNHKTPFGEYYHSYELFNSNHSHGFQGYNTGVILLNITAIRNSKEYLNLISSEYVGNLTQKYKFKGHLGDQDFYTLLGYERPDLFKTLSCGFNRQLCTWWKDHGYSDVFKHYFKCNEHITVLHGNCHSKIPNSK</sequence>
<dbReference type="GO" id="GO:0140560">
    <property type="term" value="F:xylosyl alpha-1,3-xylosyltransferase activity"/>
    <property type="evidence" value="ECO:0007669"/>
    <property type="project" value="TreeGrafter"/>
</dbReference>
<name>A0A1W4WQI1_AGRPL</name>
<dbReference type="STRING" id="224129.A0A1W4WQI1"/>